<keyword evidence="2" id="KW-1185">Reference proteome</keyword>
<sequence length="85" mass="9301">MTLSRLPFPSFSLSLTAANGDPLLLMQDFNPAPTNIEVSLHLPQLSGIVTTPTLLQPADNDPLMQTVDTRFQGQLAYQARYATKV</sequence>
<comment type="caution">
    <text evidence="1">The sequence shown here is derived from an EMBL/GenBank/DDBJ whole genome shotgun (WGS) entry which is preliminary data.</text>
</comment>
<dbReference type="AlphaFoldDB" id="A0A4Q2DUJ6"/>
<accession>A0A4Q2DUJ6</accession>
<name>A0A4Q2DUJ6_9AGAR</name>
<gene>
    <name evidence="1" type="ORF">EST38_g1612</name>
</gene>
<dbReference type="EMBL" id="SDEE01000023">
    <property type="protein sequence ID" value="RXW24250.1"/>
    <property type="molecule type" value="Genomic_DNA"/>
</dbReference>
<protein>
    <submittedName>
        <fullName evidence="1">Uncharacterized protein</fullName>
    </submittedName>
</protein>
<dbReference type="Proteomes" id="UP000290288">
    <property type="component" value="Unassembled WGS sequence"/>
</dbReference>
<organism evidence="1 2">
    <name type="scientific">Candolleomyces aberdarensis</name>
    <dbReference type="NCBI Taxonomy" id="2316362"/>
    <lineage>
        <taxon>Eukaryota</taxon>
        <taxon>Fungi</taxon>
        <taxon>Dikarya</taxon>
        <taxon>Basidiomycota</taxon>
        <taxon>Agaricomycotina</taxon>
        <taxon>Agaricomycetes</taxon>
        <taxon>Agaricomycetidae</taxon>
        <taxon>Agaricales</taxon>
        <taxon>Agaricineae</taxon>
        <taxon>Psathyrellaceae</taxon>
        <taxon>Candolleomyces</taxon>
    </lineage>
</organism>
<reference evidence="1 2" key="1">
    <citation type="submission" date="2019-01" db="EMBL/GenBank/DDBJ databases">
        <title>Draft genome sequence of Psathyrella aberdarensis IHI B618.</title>
        <authorList>
            <person name="Buettner E."/>
            <person name="Kellner H."/>
        </authorList>
    </citation>
    <scope>NUCLEOTIDE SEQUENCE [LARGE SCALE GENOMIC DNA]</scope>
    <source>
        <strain evidence="1 2">IHI B618</strain>
    </source>
</reference>
<evidence type="ECO:0000313" key="1">
    <source>
        <dbReference type="EMBL" id="RXW24250.1"/>
    </source>
</evidence>
<proteinExistence type="predicted"/>
<evidence type="ECO:0000313" key="2">
    <source>
        <dbReference type="Proteomes" id="UP000290288"/>
    </source>
</evidence>